<reference evidence="8 9" key="1">
    <citation type="submission" date="2017-06" db="EMBL/GenBank/DDBJ databases">
        <title>Ant-infecting Ophiocordyceps genomes reveal a high diversity of potential behavioral manipulation genes and a possible major role for enterotoxins.</title>
        <authorList>
            <person name="De Bekker C."/>
            <person name="Evans H.C."/>
            <person name="Brachmann A."/>
            <person name="Hughes D.P."/>
        </authorList>
    </citation>
    <scope>NUCLEOTIDE SEQUENCE [LARGE SCALE GENOMIC DNA]</scope>
    <source>
        <strain evidence="8 9">Map16</strain>
    </source>
</reference>
<dbReference type="InterPro" id="IPR050628">
    <property type="entry name" value="SNF2_RAD54_helicase_TF"/>
</dbReference>
<feature type="compositionally biased region" description="Polar residues" evidence="5">
    <location>
        <begin position="1"/>
        <end position="12"/>
    </location>
</feature>
<dbReference type="Pfam" id="PF00176">
    <property type="entry name" value="SNF2-rel_dom"/>
    <property type="match status" value="1"/>
</dbReference>
<dbReference type="GO" id="GO:0004386">
    <property type="term" value="F:helicase activity"/>
    <property type="evidence" value="ECO:0007669"/>
    <property type="project" value="UniProtKB-KW"/>
</dbReference>
<dbReference type="SMART" id="SM00490">
    <property type="entry name" value="HELICc"/>
    <property type="match status" value="1"/>
</dbReference>
<dbReference type="PROSITE" id="PS51194">
    <property type="entry name" value="HELICASE_CTER"/>
    <property type="match status" value="1"/>
</dbReference>
<evidence type="ECO:0000256" key="2">
    <source>
        <dbReference type="ARBA" id="ARBA00022801"/>
    </source>
</evidence>
<evidence type="ECO:0000256" key="5">
    <source>
        <dbReference type="SAM" id="MobiDB-lite"/>
    </source>
</evidence>
<keyword evidence="3" id="KW-0347">Helicase</keyword>
<keyword evidence="2" id="KW-0378">Hydrolase</keyword>
<dbReference type="SMART" id="SM00487">
    <property type="entry name" value="DEXDc"/>
    <property type="match status" value="1"/>
</dbReference>
<dbReference type="GO" id="GO:0016787">
    <property type="term" value="F:hydrolase activity"/>
    <property type="evidence" value="ECO:0007669"/>
    <property type="project" value="UniProtKB-KW"/>
</dbReference>
<dbReference type="InterPro" id="IPR000330">
    <property type="entry name" value="SNF2_N"/>
</dbReference>
<comment type="caution">
    <text evidence="8">The sequence shown here is derived from an EMBL/GenBank/DDBJ whole genome shotgun (WGS) entry which is preliminary data.</text>
</comment>
<dbReference type="Gene3D" id="3.40.50.10810">
    <property type="entry name" value="Tandem AAA-ATPase domain"/>
    <property type="match status" value="1"/>
</dbReference>
<gene>
    <name evidence="8" type="ORF">CDD80_2261</name>
</gene>
<dbReference type="OrthoDB" id="448448at2759"/>
<evidence type="ECO:0000259" key="6">
    <source>
        <dbReference type="PROSITE" id="PS51192"/>
    </source>
</evidence>
<evidence type="ECO:0000313" key="8">
    <source>
        <dbReference type="EMBL" id="PHH75560.1"/>
    </source>
</evidence>
<evidence type="ECO:0000256" key="4">
    <source>
        <dbReference type="ARBA" id="ARBA00022840"/>
    </source>
</evidence>
<dbReference type="CDD" id="cd18008">
    <property type="entry name" value="DEXDc_SHPRH-like"/>
    <property type="match status" value="1"/>
</dbReference>
<keyword evidence="4" id="KW-0067">ATP-binding</keyword>
<feature type="region of interest" description="Disordered" evidence="5">
    <location>
        <begin position="980"/>
        <end position="1013"/>
    </location>
</feature>
<dbReference type="GO" id="GO:0006281">
    <property type="term" value="P:DNA repair"/>
    <property type="evidence" value="ECO:0007669"/>
    <property type="project" value="TreeGrafter"/>
</dbReference>
<evidence type="ECO:0000256" key="1">
    <source>
        <dbReference type="ARBA" id="ARBA00022741"/>
    </source>
</evidence>
<evidence type="ECO:0000313" key="9">
    <source>
        <dbReference type="Proteomes" id="UP000226431"/>
    </source>
</evidence>
<dbReference type="InterPro" id="IPR049730">
    <property type="entry name" value="SNF2/RAD54-like_C"/>
</dbReference>
<dbReference type="Proteomes" id="UP000226431">
    <property type="component" value="Unassembled WGS sequence"/>
</dbReference>
<protein>
    <submittedName>
        <fullName evidence="8">Uncharacterized protein</fullName>
    </submittedName>
</protein>
<feature type="domain" description="Helicase ATP-binding" evidence="6">
    <location>
        <begin position="309"/>
        <end position="505"/>
    </location>
</feature>
<feature type="region of interest" description="Disordered" evidence="5">
    <location>
        <begin position="174"/>
        <end position="210"/>
    </location>
</feature>
<feature type="domain" description="Helicase C-terminal" evidence="7">
    <location>
        <begin position="818"/>
        <end position="977"/>
    </location>
</feature>
<dbReference type="AlphaFoldDB" id="A0A2C5Z6Z3"/>
<dbReference type="PANTHER" id="PTHR45626:SF17">
    <property type="entry name" value="HELICASE-LIKE TRANSCRIPTION FACTOR"/>
    <property type="match status" value="1"/>
</dbReference>
<dbReference type="InterPro" id="IPR001650">
    <property type="entry name" value="Helicase_C-like"/>
</dbReference>
<dbReference type="InterPro" id="IPR027417">
    <property type="entry name" value="P-loop_NTPase"/>
</dbReference>
<dbReference type="PROSITE" id="PS51192">
    <property type="entry name" value="HELICASE_ATP_BIND_1"/>
    <property type="match status" value="1"/>
</dbReference>
<evidence type="ECO:0000259" key="7">
    <source>
        <dbReference type="PROSITE" id="PS51194"/>
    </source>
</evidence>
<feature type="compositionally biased region" description="Acidic residues" evidence="5">
    <location>
        <begin position="124"/>
        <end position="141"/>
    </location>
</feature>
<feature type="compositionally biased region" description="Basic and acidic residues" evidence="5">
    <location>
        <begin position="142"/>
        <end position="152"/>
    </location>
</feature>
<dbReference type="CDD" id="cd18793">
    <property type="entry name" value="SF2_C_SNF"/>
    <property type="match status" value="1"/>
</dbReference>
<dbReference type="EMBL" id="NJES01000209">
    <property type="protein sequence ID" value="PHH75560.1"/>
    <property type="molecule type" value="Genomic_DNA"/>
</dbReference>
<dbReference type="InterPro" id="IPR038718">
    <property type="entry name" value="SNF2-like_sf"/>
</dbReference>
<feature type="region of interest" description="Disordered" evidence="5">
    <location>
        <begin position="1"/>
        <end position="161"/>
    </location>
</feature>
<feature type="compositionally biased region" description="Basic residues" evidence="5">
    <location>
        <begin position="992"/>
        <end position="1013"/>
    </location>
</feature>
<dbReference type="STRING" id="2004952.A0A2C5Z6Z3"/>
<dbReference type="GO" id="GO:0008094">
    <property type="term" value="F:ATP-dependent activity, acting on DNA"/>
    <property type="evidence" value="ECO:0007669"/>
    <property type="project" value="TreeGrafter"/>
</dbReference>
<accession>A0A2C5Z6Z3</accession>
<feature type="compositionally biased region" description="Basic and acidic residues" evidence="5">
    <location>
        <begin position="114"/>
        <end position="123"/>
    </location>
</feature>
<dbReference type="InterPro" id="IPR014001">
    <property type="entry name" value="Helicase_ATP-bd"/>
</dbReference>
<dbReference type="GO" id="GO:0005524">
    <property type="term" value="F:ATP binding"/>
    <property type="evidence" value="ECO:0007669"/>
    <property type="project" value="UniProtKB-KW"/>
</dbReference>
<dbReference type="Pfam" id="PF00271">
    <property type="entry name" value="Helicase_C"/>
    <property type="match status" value="1"/>
</dbReference>
<feature type="compositionally biased region" description="Polar residues" evidence="5">
    <location>
        <begin position="48"/>
        <end position="62"/>
    </location>
</feature>
<dbReference type="GO" id="GO:0005634">
    <property type="term" value="C:nucleus"/>
    <property type="evidence" value="ECO:0007669"/>
    <property type="project" value="TreeGrafter"/>
</dbReference>
<sequence>MESDPPQDQSAPPANAATATKVKVEEDPQPTSLAHLNETPLAIETPLLTAQNPSLATASATEASPMATDKAPSTATSTAERVAANETKASRPARSCRKEKPSKSGEVSEEDEDPKDRSYRDPGDEGEDDEDNDDDGGDSEDGDGKKNGNQDRPKRRIFKGPREYMAWLHATERELGKDLTQTSKRPASSELAGDRKRQMTSRDGPGLVDSLVDEATRPSDGTSTETVVPPAPTIAATSIREQIRMLANSVPDGADTRRTSTQKKDVSEASRVFGFRKVKARDGQWLLSGMVSQLLNHQLTASAWMIKRELAEVEPRGGLLCDYMGMGKTIMSLACILGNPPDEKDIQDFSATTLVVVPNLMIARNWLREAKKHYKPEHSNRVAVYDASAEKPLENEGLELMILITTYREMFCDFDPPEEVLQQSREGSDDFVSLADASAGRVGFLLQQKWYRVILDEAHAIKNDRSRTKMACCALQSKNNWALSGTPLANSALELFPYLQFTRCPLAGSRESFKRNYLDQDGKVNSGFESLVSMLMYRRMPEDAFLGHRILELPKSEQMDIWVPLSDAEYAVHRTVTAFHDKIQQETKRRKLGFPSAEALEPTRNFAKLLRLRSLTSHFFTLENWFRNTVDMETLKGLKAALQDVDSSSTIMQQVSGGEVEGNHLAGFEKGLAWLRARKEPVFGGKFEWQSVIDLVESEMLVSDATCGGCDEPLNTKCVRLEPCGHYMCWCCHKSAGKNNDQLKCKATGCDQKVDASKQVTTLRSIYNDAMKDKRFEEPGRDVKGIVCRQPEASNSFSVATAREPGLPLLPSTKLTAAMAVVMTWLEEHPDDKIIIYFNFLASLKVMGSMLNLAEIDFLYYVGCMGKLQRSRALRSFEKDPSKKILISTLRAGGQALNLTVANRVIIIDPWWNTTLERQAFCRVLRMGQKKPSYLVRILAGDQVDSRIFKLQGSKDEEISHALQDDGHVPQTMNEAELASLFDQKGKPDRARKIRARKTAVKRGRGRTSATRR</sequence>
<organism evidence="8 9">
    <name type="scientific">Ophiocordyceps camponoti-rufipedis</name>
    <dbReference type="NCBI Taxonomy" id="2004952"/>
    <lineage>
        <taxon>Eukaryota</taxon>
        <taxon>Fungi</taxon>
        <taxon>Dikarya</taxon>
        <taxon>Ascomycota</taxon>
        <taxon>Pezizomycotina</taxon>
        <taxon>Sordariomycetes</taxon>
        <taxon>Hypocreomycetidae</taxon>
        <taxon>Hypocreales</taxon>
        <taxon>Ophiocordycipitaceae</taxon>
        <taxon>Ophiocordyceps</taxon>
    </lineage>
</organism>
<dbReference type="PANTHER" id="PTHR45626">
    <property type="entry name" value="TRANSCRIPTION TERMINATION FACTOR 2-RELATED"/>
    <property type="match status" value="1"/>
</dbReference>
<evidence type="ECO:0000256" key="3">
    <source>
        <dbReference type="ARBA" id="ARBA00022806"/>
    </source>
</evidence>
<proteinExistence type="predicted"/>
<keyword evidence="1" id="KW-0547">Nucleotide-binding</keyword>
<dbReference type="Gene3D" id="3.40.50.300">
    <property type="entry name" value="P-loop containing nucleotide triphosphate hydrolases"/>
    <property type="match status" value="1"/>
</dbReference>
<keyword evidence="9" id="KW-1185">Reference proteome</keyword>
<name>A0A2C5Z6Z3_9HYPO</name>
<dbReference type="SUPFAM" id="SSF52540">
    <property type="entry name" value="P-loop containing nucleoside triphosphate hydrolases"/>
    <property type="match status" value="2"/>
</dbReference>